<organism evidence="3 4">
    <name type="scientific">Pseudidiomarina planktonica</name>
    <dbReference type="NCBI Taxonomy" id="1323738"/>
    <lineage>
        <taxon>Bacteria</taxon>
        <taxon>Pseudomonadati</taxon>
        <taxon>Pseudomonadota</taxon>
        <taxon>Gammaproteobacteria</taxon>
        <taxon>Alteromonadales</taxon>
        <taxon>Idiomarinaceae</taxon>
        <taxon>Pseudidiomarina</taxon>
    </lineage>
</organism>
<dbReference type="InterPro" id="IPR017703">
    <property type="entry name" value="YgfZ/GCV_T_CS"/>
</dbReference>
<keyword evidence="4" id="KW-1185">Reference proteome</keyword>
<evidence type="ECO:0000259" key="1">
    <source>
        <dbReference type="Pfam" id="PF01571"/>
    </source>
</evidence>
<dbReference type="SUPFAM" id="SSF101790">
    <property type="entry name" value="Aminomethyltransferase beta-barrel domain"/>
    <property type="match status" value="1"/>
</dbReference>
<dbReference type="Gene3D" id="2.40.30.160">
    <property type="match status" value="1"/>
</dbReference>
<dbReference type="Proteomes" id="UP000194450">
    <property type="component" value="Unassembled WGS sequence"/>
</dbReference>
<dbReference type="InterPro" id="IPR045179">
    <property type="entry name" value="YgfZ/GcvT"/>
</dbReference>
<feature type="domain" description="tRNA-modifying protein YgfZ-like beta-barrel" evidence="2">
    <location>
        <begin position="230"/>
        <end position="295"/>
    </location>
</feature>
<reference evidence="4" key="1">
    <citation type="submission" date="2017-04" db="EMBL/GenBank/DDBJ databases">
        <authorList>
            <person name="Varghese N."/>
            <person name="Submissions S."/>
        </authorList>
    </citation>
    <scope>NUCLEOTIDE SEQUENCE [LARGE SCALE GENOMIC DNA]</scope>
</reference>
<evidence type="ECO:0000313" key="3">
    <source>
        <dbReference type="EMBL" id="SMQ64596.1"/>
    </source>
</evidence>
<dbReference type="NCBIfam" id="NF007110">
    <property type="entry name" value="PRK09559.1"/>
    <property type="match status" value="1"/>
</dbReference>
<sequence length="312" mass="34384">MLATEFTKAAPEYVTVSLSDYGAIQLSGDQAETFLQGQVTCDVRQLTKDQWLYGAHCDNKGKTLSIFRICRWADSWLLIQPKASIPLSLQELKKYAAFSKVEVTDASDEYVFTGVFGHAAPARLAEQLQQPLVEPVHQTDEHVVLQVGTEPAQYLIVGSSDVTANSEKAPEIVWRALEIERGRATLGNETVQTFVPQMLNLQALNAISFSKGCYIGQETVARMKYLGKQKRALFRLVGTGSPAVAGATIEMAIGDNWRRAGTVINAVSRTDRQLDLLAVMPSDSDNQTNYRLQGDDASLLEIHSLPYNLDES</sequence>
<protein>
    <submittedName>
        <fullName evidence="3">Uncharacterized protein</fullName>
    </submittedName>
</protein>
<dbReference type="SUPFAM" id="SSF103025">
    <property type="entry name" value="Folate-binding domain"/>
    <property type="match status" value="1"/>
</dbReference>
<dbReference type="InterPro" id="IPR029043">
    <property type="entry name" value="GcvT/YgfZ_C"/>
</dbReference>
<dbReference type="AlphaFoldDB" id="A0A1Y6EQI4"/>
<dbReference type="Gene3D" id="3.30.70.1630">
    <property type="match status" value="1"/>
</dbReference>
<gene>
    <name evidence="3" type="ORF">SAMN06297229_1057</name>
</gene>
<feature type="domain" description="GCVT N-terminal" evidence="1">
    <location>
        <begin position="16"/>
        <end position="126"/>
    </location>
</feature>
<evidence type="ECO:0000259" key="2">
    <source>
        <dbReference type="Pfam" id="PF21130"/>
    </source>
</evidence>
<dbReference type="Pfam" id="PF21130">
    <property type="entry name" value="YgfZ_barrel"/>
    <property type="match status" value="1"/>
</dbReference>
<dbReference type="EMBL" id="FXWH01000001">
    <property type="protein sequence ID" value="SMQ64596.1"/>
    <property type="molecule type" value="Genomic_DNA"/>
</dbReference>
<dbReference type="OrthoDB" id="9796287at2"/>
<dbReference type="PANTHER" id="PTHR22602:SF0">
    <property type="entry name" value="TRANSFERASE CAF17, MITOCHONDRIAL-RELATED"/>
    <property type="match status" value="1"/>
</dbReference>
<dbReference type="GO" id="GO:0016226">
    <property type="term" value="P:iron-sulfur cluster assembly"/>
    <property type="evidence" value="ECO:0007669"/>
    <property type="project" value="TreeGrafter"/>
</dbReference>
<name>A0A1Y6EQI4_9GAMM</name>
<dbReference type="RefSeq" id="WP_086434170.1">
    <property type="nucleotide sequence ID" value="NZ_FXWH01000001.1"/>
</dbReference>
<dbReference type="PANTHER" id="PTHR22602">
    <property type="entry name" value="TRANSFERASE CAF17, MITOCHONDRIAL-RELATED"/>
    <property type="match status" value="1"/>
</dbReference>
<evidence type="ECO:0000313" key="4">
    <source>
        <dbReference type="Proteomes" id="UP000194450"/>
    </source>
</evidence>
<dbReference type="NCBIfam" id="TIGR03317">
    <property type="entry name" value="ygfZ_signature"/>
    <property type="match status" value="1"/>
</dbReference>
<accession>A0A1Y6EQI4</accession>
<dbReference type="Pfam" id="PF01571">
    <property type="entry name" value="GCV_T"/>
    <property type="match status" value="1"/>
</dbReference>
<dbReference type="Gene3D" id="3.30.70.1400">
    <property type="entry name" value="Aminomethyltransferase beta-barrel domains"/>
    <property type="match status" value="1"/>
</dbReference>
<dbReference type="InterPro" id="IPR048451">
    <property type="entry name" value="YgfZ_barrel"/>
</dbReference>
<proteinExistence type="predicted"/>
<dbReference type="InterPro" id="IPR006222">
    <property type="entry name" value="GCVT_N"/>
</dbReference>